<dbReference type="PANTHER" id="PTHR48258:SF9">
    <property type="entry name" value="OS01G0348150 PROTEIN"/>
    <property type="match status" value="1"/>
</dbReference>
<dbReference type="AlphaFoldDB" id="Q2QVF3"/>
<dbReference type="Pfam" id="PF13952">
    <property type="entry name" value="DUF4216"/>
    <property type="match status" value="1"/>
</dbReference>
<dbReference type="Pfam" id="PF13960">
    <property type="entry name" value="DUF4218"/>
    <property type="match status" value="1"/>
</dbReference>
<gene>
    <name evidence="3" type="ordered locus">LOC_Os12g13010</name>
</gene>
<sequence>MASNTFRNGGSIYETSHVEKPPAQKIVGVGVKGRQRKHIFASGLFKKAASEDRMEEMLRHAEPEDVAGSARGLDNFDALKKAANDLLYDEAKGCEKDFTLLRTVLELMRLKARNGWSDSSFNDLLVLLKKLFPQPNSLPTSTYEAKKLICPLSLGVRKIHACVNNCILFRKEYEDLDRCTTCKNSRYKTSRSQSEGLDVALDDVEESDPCKDSNKKKIPQLVIWYLPVKDRLKCLFSNPRDAELMRWHHEKRKKDGMIRHPVDARQWKEFDIKYHKFVEDPRNGPQQPGNDMDVFLEPLLEDMRDLWEHGIRVWDEFLREYFTLHAIIFVTVNDLPALFSLLGQIKGKTGCIICVDGTVYRYLKRSKKLVYMRHRRFLRKNHSYRSQAEYFDGTIEKGVAPEPWKGDKVFRMTKNLKVVFGKTKDGLKSRKDLVDMQIRKGLHPVDEGNNGKVYLPPSCYTLTRAEKMALCKSLHGVRMPTGFSSNIKRLVSMKDLSLSGYNSHDCHVMLTVFLAIAIRAVEPIHVKMVITKLCYFFNSISQKVIDPEELGPLRTFAIQTVCELEMCFPPSFFDMMQHLIVHIMPQIIALGPLYLHQMWPFERYMSILKGYVRNRAHPEGSMIEGYTTEEVVECCIDYLKDGKAIGLPVPRHEGRLSGKGTKGKKRIHDNDYKKVKDAHFTVLQQLAIVEPYIEQHLHELQATNVGRSNRWIMKKHKHHFTEWFKNLDLPDGHTMEKRSIKMLADGPSSVYTSWQAYDLNGYTFYTKAKDKRSACQNSGVRVEAIDTTEQKSTYYGFIEEICELDYGPNMQIPLFRCQWVKHPAGVSVDNFGLTIVDFENVGHKDDPWVLADRVAQVFYVTDPSHLKKDIVISGKQRILGVDDVEDVEAYNQYENMTLFIDFRNKILRVEESIGESPKPYMRDEGVGKSVRC</sequence>
<protein>
    <submittedName>
        <fullName evidence="3">Transposon protein, putative, CACTA, En/Spm sub-class</fullName>
    </submittedName>
</protein>
<evidence type="ECO:0000259" key="2">
    <source>
        <dbReference type="Pfam" id="PF13960"/>
    </source>
</evidence>
<dbReference type="Pfam" id="PF02992">
    <property type="entry name" value="Transposase_21"/>
    <property type="match status" value="1"/>
</dbReference>
<name>Q2QVF3_ORYSJ</name>
<dbReference type="EMBL" id="DP000011">
    <property type="protein sequence ID" value="ABA96325.1"/>
    <property type="molecule type" value="Genomic_DNA"/>
</dbReference>
<feature type="domain" description="DUF4216" evidence="1">
    <location>
        <begin position="803"/>
        <end position="866"/>
    </location>
</feature>
<evidence type="ECO:0000259" key="1">
    <source>
        <dbReference type="Pfam" id="PF13952"/>
    </source>
</evidence>
<dbReference type="InterPro" id="IPR025312">
    <property type="entry name" value="DUF4216"/>
</dbReference>
<feature type="domain" description="DUF4218" evidence="2">
    <location>
        <begin position="541"/>
        <end position="641"/>
    </location>
</feature>
<proteinExistence type="predicted"/>
<dbReference type="PANTHER" id="PTHR48258">
    <property type="entry name" value="DUF4218 DOMAIN-CONTAINING PROTEIN-RELATED"/>
    <property type="match status" value="1"/>
</dbReference>
<accession>Q2QVF3</accession>
<reference evidence="3" key="2">
    <citation type="submission" date="2005-04" db="EMBL/GenBank/DDBJ databases">
        <authorList>
            <person name="Buell C.R."/>
            <person name="Wing R.A."/>
            <person name="McCombie W.A."/>
            <person name="Ouyang S."/>
        </authorList>
    </citation>
    <scope>NUCLEOTIDE SEQUENCE</scope>
</reference>
<reference evidence="3" key="1">
    <citation type="journal article" date="2005" name="BMC Biol.">
        <title>The sequence of rice chromosomes 11 and 12, rich in disease resistance genes and recent gene duplications.</title>
        <authorList>
            <consortium name="The rice chromosomes 11 and 12 sequencing consortia"/>
        </authorList>
    </citation>
    <scope>NUCLEOTIDE SEQUENCE [LARGE SCALE GENOMIC DNA]</scope>
</reference>
<dbReference type="InterPro" id="IPR004242">
    <property type="entry name" value="Transposase_21"/>
</dbReference>
<evidence type="ECO:0000313" key="3">
    <source>
        <dbReference type="EMBL" id="ABA96325.1"/>
    </source>
</evidence>
<dbReference type="InterPro" id="IPR025452">
    <property type="entry name" value="DUF4218"/>
</dbReference>
<organism evidence="3">
    <name type="scientific">Oryza sativa subsp. japonica</name>
    <name type="common">Rice</name>
    <dbReference type="NCBI Taxonomy" id="39947"/>
    <lineage>
        <taxon>Eukaryota</taxon>
        <taxon>Viridiplantae</taxon>
        <taxon>Streptophyta</taxon>
        <taxon>Embryophyta</taxon>
        <taxon>Tracheophyta</taxon>
        <taxon>Spermatophyta</taxon>
        <taxon>Magnoliopsida</taxon>
        <taxon>Liliopsida</taxon>
        <taxon>Poales</taxon>
        <taxon>Poaceae</taxon>
        <taxon>BOP clade</taxon>
        <taxon>Oryzoideae</taxon>
        <taxon>Oryzeae</taxon>
        <taxon>Oryzinae</taxon>
        <taxon>Oryza</taxon>
        <taxon>Oryza sativa</taxon>
    </lineage>
</organism>
<reference evidence="3" key="3">
    <citation type="submission" date="2006-01" db="EMBL/GenBank/DDBJ databases">
        <authorList>
            <person name="Buell R."/>
        </authorList>
    </citation>
    <scope>NUCLEOTIDE SEQUENCE</scope>
</reference>